<sequence>MTKAKTKQEFIIESQNIHGDKYDYSKVEYKTAIIKVIIICKIHGEFQQAPGSHLAGHGCKFCYDDIRGQSRKSNKEEFIEKAIKIHGDIFDYSKVIYNNSITKIIIICKKHGEFEQKPSNHLTGFGCIQCGFDNCKIKQSKTTEEFIKESKIIHKDTYDYSKVEYNNSNTNVILICKIHGDFEQSPPNHLKGKGCKKCATIYTSGLIRGTTEEFVEKAKLTHRDSFDYSKVEYISCNKTVKIICKKHGEFEQTPYNHLKSSLGCPTCVPRKYSMKAIKYLDFISKYNNIFIQHQCNNGEHRIINTKYSADGYCKETNTIYEFHGTVFHGDPRICNPRQYNYLGKNYGEIYQNTLIREKLIRDLGYNLVVMWEYDWDNIIKSVEILQYIFRNKNSN</sequence>
<dbReference type="Pfam" id="PF05265">
    <property type="entry name" value="DUF723"/>
    <property type="match status" value="1"/>
</dbReference>
<evidence type="ECO:0000313" key="1">
    <source>
        <dbReference type="EMBL" id="QHT85807.1"/>
    </source>
</evidence>
<accession>A0A6C0I080</accession>
<proteinExistence type="predicted"/>
<dbReference type="AlphaFoldDB" id="A0A6C0I080"/>
<name>A0A6C0I080_9ZZZZ</name>
<dbReference type="Gene3D" id="3.40.960.10">
    <property type="entry name" value="VSR Endonuclease"/>
    <property type="match status" value="1"/>
</dbReference>
<organism evidence="1">
    <name type="scientific">viral metagenome</name>
    <dbReference type="NCBI Taxonomy" id="1070528"/>
    <lineage>
        <taxon>unclassified sequences</taxon>
        <taxon>metagenomes</taxon>
        <taxon>organismal metagenomes</taxon>
    </lineage>
</organism>
<dbReference type="EMBL" id="MN740046">
    <property type="protein sequence ID" value="QHT85807.1"/>
    <property type="molecule type" value="Genomic_DNA"/>
</dbReference>
<reference evidence="1" key="1">
    <citation type="journal article" date="2020" name="Nature">
        <title>Giant virus diversity and host interactions through global metagenomics.</title>
        <authorList>
            <person name="Schulz F."/>
            <person name="Roux S."/>
            <person name="Paez-Espino D."/>
            <person name="Jungbluth S."/>
            <person name="Walsh D.A."/>
            <person name="Denef V.J."/>
            <person name="McMahon K.D."/>
            <person name="Konstantinidis K.T."/>
            <person name="Eloe-Fadrosh E.A."/>
            <person name="Kyrpides N.C."/>
            <person name="Woyke T."/>
        </authorList>
    </citation>
    <scope>NUCLEOTIDE SEQUENCE</scope>
    <source>
        <strain evidence="1">GVMAG-M-3300023184-182</strain>
    </source>
</reference>
<protein>
    <submittedName>
        <fullName evidence="1">Uncharacterized protein</fullName>
    </submittedName>
</protein>
<dbReference type="InterPro" id="IPR007929">
    <property type="entry name" value="DUF723"/>
</dbReference>